<dbReference type="PANTHER" id="PTHR33064">
    <property type="entry name" value="POL PROTEIN"/>
    <property type="match status" value="1"/>
</dbReference>
<evidence type="ECO:0000313" key="1">
    <source>
        <dbReference type="EMBL" id="GFN94454.1"/>
    </source>
</evidence>
<evidence type="ECO:0000313" key="2">
    <source>
        <dbReference type="Proteomes" id="UP000735302"/>
    </source>
</evidence>
<dbReference type="Proteomes" id="UP000735302">
    <property type="component" value="Unassembled WGS sequence"/>
</dbReference>
<keyword evidence="2" id="KW-1185">Reference proteome</keyword>
<dbReference type="AlphaFoldDB" id="A0AAV3ZH29"/>
<dbReference type="InterPro" id="IPR043128">
    <property type="entry name" value="Rev_trsase/Diguanyl_cyclase"/>
</dbReference>
<reference evidence="1 2" key="1">
    <citation type="journal article" date="2021" name="Elife">
        <title>Chloroplast acquisition without the gene transfer in kleptoplastic sea slugs, Plakobranchus ocellatus.</title>
        <authorList>
            <person name="Maeda T."/>
            <person name="Takahashi S."/>
            <person name="Yoshida T."/>
            <person name="Shimamura S."/>
            <person name="Takaki Y."/>
            <person name="Nagai Y."/>
            <person name="Toyoda A."/>
            <person name="Suzuki Y."/>
            <person name="Arimoto A."/>
            <person name="Ishii H."/>
            <person name="Satoh N."/>
            <person name="Nishiyama T."/>
            <person name="Hasebe M."/>
            <person name="Maruyama T."/>
            <person name="Minagawa J."/>
            <person name="Obokata J."/>
            <person name="Shigenobu S."/>
        </authorList>
    </citation>
    <scope>NUCLEOTIDE SEQUENCE [LARGE SCALE GENOMIC DNA]</scope>
</reference>
<name>A0AAV3ZH29_9GAST</name>
<dbReference type="SUPFAM" id="SSF56672">
    <property type="entry name" value="DNA/RNA polymerases"/>
    <property type="match status" value="1"/>
</dbReference>
<protein>
    <submittedName>
        <fullName evidence="1">Pol polyprotein</fullName>
    </submittedName>
</protein>
<dbReference type="InterPro" id="IPR051320">
    <property type="entry name" value="Viral_Replic_Matur_Polypro"/>
</dbReference>
<dbReference type="PANTHER" id="PTHR33064:SF37">
    <property type="entry name" value="RIBONUCLEASE H"/>
    <property type="match status" value="1"/>
</dbReference>
<proteinExistence type="predicted"/>
<comment type="caution">
    <text evidence="1">The sequence shown here is derived from an EMBL/GenBank/DDBJ whole genome shotgun (WGS) entry which is preliminary data.</text>
</comment>
<dbReference type="Gene3D" id="3.30.70.270">
    <property type="match status" value="1"/>
</dbReference>
<organism evidence="1 2">
    <name type="scientific">Plakobranchus ocellatus</name>
    <dbReference type="NCBI Taxonomy" id="259542"/>
    <lineage>
        <taxon>Eukaryota</taxon>
        <taxon>Metazoa</taxon>
        <taxon>Spiralia</taxon>
        <taxon>Lophotrochozoa</taxon>
        <taxon>Mollusca</taxon>
        <taxon>Gastropoda</taxon>
        <taxon>Heterobranchia</taxon>
        <taxon>Euthyneura</taxon>
        <taxon>Panpulmonata</taxon>
        <taxon>Sacoglossa</taxon>
        <taxon>Placobranchoidea</taxon>
        <taxon>Plakobranchidae</taxon>
        <taxon>Plakobranchus</taxon>
    </lineage>
</organism>
<accession>A0AAV3ZH29</accession>
<dbReference type="InterPro" id="IPR043502">
    <property type="entry name" value="DNA/RNA_pol_sf"/>
</dbReference>
<sequence>MINLERVFQRFCQYDLRMKPRKRSLFKTQKISRWGVQILSESIKAVTEWPDLKSMKYVERFKGLTNYHRDFTKHYSDLAEPLLRILRNNEFQWSEEELHSFHSLKEALQLRLSWATPQPRMLSSWMQMHPILRGYGVASSPEWRRKSHWTWQLHPFKGSEEVCMTRKELLAVVRFIH</sequence>
<gene>
    <name evidence="1" type="ORF">PoB_002096000</name>
</gene>
<dbReference type="EMBL" id="BLXT01002455">
    <property type="protein sequence ID" value="GFN94454.1"/>
    <property type="molecule type" value="Genomic_DNA"/>
</dbReference>